<reference evidence="7 8" key="1">
    <citation type="submission" date="2020-08" db="EMBL/GenBank/DDBJ databases">
        <title>Genomic Encyclopedia of Type Strains, Phase IV (KMG-IV): sequencing the most valuable type-strain genomes for metagenomic binning, comparative biology and taxonomic classification.</title>
        <authorList>
            <person name="Goeker M."/>
        </authorList>
    </citation>
    <scope>NUCLEOTIDE SEQUENCE [LARGE SCALE GENOMIC DNA]</scope>
    <source>
        <strain evidence="7 8">DSM 27203</strain>
    </source>
</reference>
<dbReference type="InterPro" id="IPR023271">
    <property type="entry name" value="Aquaporin-like"/>
</dbReference>
<evidence type="ECO:0000256" key="4">
    <source>
        <dbReference type="ARBA" id="ARBA00023136"/>
    </source>
</evidence>
<evidence type="ECO:0000256" key="6">
    <source>
        <dbReference type="SAM" id="Phobius"/>
    </source>
</evidence>
<evidence type="ECO:0000313" key="7">
    <source>
        <dbReference type="EMBL" id="MBB5717508.1"/>
    </source>
</evidence>
<protein>
    <submittedName>
        <fullName evidence="7">Formate/nitrite transporter FocA (FNT family)</fullName>
    </submittedName>
</protein>
<evidence type="ECO:0000313" key="8">
    <source>
        <dbReference type="Proteomes" id="UP000554342"/>
    </source>
</evidence>
<dbReference type="InterPro" id="IPR000292">
    <property type="entry name" value="For/NO2_transpt"/>
</dbReference>
<feature type="transmembrane region" description="Helical" evidence="6">
    <location>
        <begin position="64"/>
        <end position="88"/>
    </location>
</feature>
<feature type="compositionally biased region" description="Basic and acidic residues" evidence="5">
    <location>
        <begin position="25"/>
        <end position="42"/>
    </location>
</feature>
<evidence type="ECO:0000256" key="5">
    <source>
        <dbReference type="SAM" id="MobiDB-lite"/>
    </source>
</evidence>
<proteinExistence type="predicted"/>
<feature type="transmembrane region" description="Helical" evidence="6">
    <location>
        <begin position="221"/>
        <end position="241"/>
    </location>
</feature>
<feature type="transmembrane region" description="Helical" evidence="6">
    <location>
        <begin position="191"/>
        <end position="214"/>
    </location>
</feature>
<dbReference type="GO" id="GO:0015499">
    <property type="term" value="F:formate transmembrane transporter activity"/>
    <property type="evidence" value="ECO:0007669"/>
    <property type="project" value="TreeGrafter"/>
</dbReference>
<accession>A0A840YV34</accession>
<keyword evidence="3 6" id="KW-1133">Transmembrane helix</keyword>
<comment type="subcellular location">
    <subcellularLocation>
        <location evidence="1">Membrane</location>
        <topology evidence="1">Multi-pass membrane protein</topology>
    </subcellularLocation>
</comment>
<dbReference type="PANTHER" id="PTHR30520">
    <property type="entry name" value="FORMATE TRANSPORTER-RELATED"/>
    <property type="match status" value="1"/>
</dbReference>
<name>A0A840YV34_9SPHN</name>
<dbReference type="EMBL" id="JACIJI010000001">
    <property type="protein sequence ID" value="MBB5717508.1"/>
    <property type="molecule type" value="Genomic_DNA"/>
</dbReference>
<keyword evidence="4 6" id="KW-0472">Membrane</keyword>
<sequence>MATGSSDHRGHQARTGEAPPDSEEGATHLSHDEEIDVEERRAPPAKIVHEAIRRQGLEELKRPALSLLWSGLAAGVAMGMSILAEAILTLNLPEGPARPIIASFGYAFGFLIVIMGRLQLFTESTVTAVLPLATQPSWPSFGRTARLWALVLVANLAGTFAFALFTLAGGFGSPEIGGAISAVSRGILGHGFGHVLLSGIPSGFLIAALVWILPSASGERVLIIALLTWLIALGDFAHVVVGSAEAWLLMLEGTMSPLDAVGGYILPAFIGNVIGGTALFALLAHAQVVREIHH</sequence>
<dbReference type="AlphaFoldDB" id="A0A840YV34"/>
<feature type="transmembrane region" description="Helical" evidence="6">
    <location>
        <begin position="147"/>
        <end position="171"/>
    </location>
</feature>
<dbReference type="Gene3D" id="1.20.1080.10">
    <property type="entry name" value="Glycerol uptake facilitator protein"/>
    <property type="match status" value="1"/>
</dbReference>
<dbReference type="GO" id="GO:0005886">
    <property type="term" value="C:plasma membrane"/>
    <property type="evidence" value="ECO:0007669"/>
    <property type="project" value="TreeGrafter"/>
</dbReference>
<feature type="transmembrane region" description="Helical" evidence="6">
    <location>
        <begin position="100"/>
        <end position="118"/>
    </location>
</feature>
<dbReference type="Proteomes" id="UP000554342">
    <property type="component" value="Unassembled WGS sequence"/>
</dbReference>
<dbReference type="PANTHER" id="PTHR30520:SF2">
    <property type="entry name" value="INNER MEMBRANE PROTEIN YFDC"/>
    <property type="match status" value="1"/>
</dbReference>
<keyword evidence="8" id="KW-1185">Reference proteome</keyword>
<feature type="transmembrane region" description="Helical" evidence="6">
    <location>
        <begin position="261"/>
        <end position="284"/>
    </location>
</feature>
<evidence type="ECO:0000256" key="3">
    <source>
        <dbReference type="ARBA" id="ARBA00022989"/>
    </source>
</evidence>
<evidence type="ECO:0000256" key="2">
    <source>
        <dbReference type="ARBA" id="ARBA00022692"/>
    </source>
</evidence>
<feature type="region of interest" description="Disordered" evidence="5">
    <location>
        <begin position="1"/>
        <end position="42"/>
    </location>
</feature>
<dbReference type="RefSeq" id="WP_184001264.1">
    <property type="nucleotide sequence ID" value="NZ_BAABIF010000004.1"/>
</dbReference>
<organism evidence="7 8">
    <name type="scientific">Stakelama sediminis</name>
    <dbReference type="NCBI Taxonomy" id="463200"/>
    <lineage>
        <taxon>Bacteria</taxon>
        <taxon>Pseudomonadati</taxon>
        <taxon>Pseudomonadota</taxon>
        <taxon>Alphaproteobacteria</taxon>
        <taxon>Sphingomonadales</taxon>
        <taxon>Sphingomonadaceae</taxon>
        <taxon>Stakelama</taxon>
    </lineage>
</organism>
<keyword evidence="2 6" id="KW-0812">Transmembrane</keyword>
<gene>
    <name evidence="7" type="ORF">FHR23_000415</name>
</gene>
<comment type="caution">
    <text evidence="7">The sequence shown here is derived from an EMBL/GenBank/DDBJ whole genome shotgun (WGS) entry which is preliminary data.</text>
</comment>
<feature type="compositionally biased region" description="Basic and acidic residues" evidence="5">
    <location>
        <begin position="1"/>
        <end position="10"/>
    </location>
</feature>
<evidence type="ECO:0000256" key="1">
    <source>
        <dbReference type="ARBA" id="ARBA00004141"/>
    </source>
</evidence>
<dbReference type="Pfam" id="PF01226">
    <property type="entry name" value="Form_Nir_trans"/>
    <property type="match status" value="1"/>
</dbReference>